<dbReference type="FunFam" id="2.60.120.330:FF:000013">
    <property type="entry name" value="Gibberellin 3-beta-dioxygenase 1"/>
    <property type="match status" value="1"/>
</dbReference>
<dbReference type="SUPFAM" id="SSF51197">
    <property type="entry name" value="Clavaminate synthase-like"/>
    <property type="match status" value="1"/>
</dbReference>
<dbReference type="GO" id="GO:0009686">
    <property type="term" value="P:gibberellin biosynthetic process"/>
    <property type="evidence" value="ECO:0007669"/>
    <property type="project" value="UniProtKB-ARBA"/>
</dbReference>
<evidence type="ECO:0000259" key="11">
    <source>
        <dbReference type="PROSITE" id="PS51471"/>
    </source>
</evidence>
<dbReference type="PANTHER" id="PTHR47990">
    <property type="entry name" value="2-OXOGLUTARATE (2OG) AND FE(II)-DEPENDENT OXYGENASE SUPERFAMILY PROTEIN-RELATED"/>
    <property type="match status" value="1"/>
</dbReference>
<name>Q0ZBL9_9CARY</name>
<organism evidence="12">
    <name type="scientific">Rumex palustris</name>
    <dbReference type="NCBI Taxonomy" id="50298"/>
    <lineage>
        <taxon>Eukaryota</taxon>
        <taxon>Viridiplantae</taxon>
        <taxon>Streptophyta</taxon>
        <taxon>Embryophyta</taxon>
        <taxon>Tracheophyta</taxon>
        <taxon>Spermatophyta</taxon>
        <taxon>Magnoliopsida</taxon>
        <taxon>eudicotyledons</taxon>
        <taxon>Gunneridae</taxon>
        <taxon>Pentapetalae</taxon>
        <taxon>Caryophyllales</taxon>
        <taxon>Polygonaceae</taxon>
        <taxon>Polygonoideae</taxon>
        <taxon>Rumiceae</taxon>
        <taxon>Rumex</taxon>
    </lineage>
</organism>
<keyword evidence="3 10" id="KW-0479">Metal-binding</keyword>
<evidence type="ECO:0000256" key="3">
    <source>
        <dbReference type="ARBA" id="ARBA00022723"/>
    </source>
</evidence>
<dbReference type="EC" id="1.14.11.15" evidence="9"/>
<accession>Q0ZBL9</accession>
<feature type="domain" description="Fe2OG dioxygenase" evidence="11">
    <location>
        <begin position="205"/>
        <end position="305"/>
    </location>
</feature>
<evidence type="ECO:0000256" key="7">
    <source>
        <dbReference type="ARBA" id="ARBA00037909"/>
    </source>
</evidence>
<keyword evidence="6 10" id="KW-0408">Iron</keyword>
<sequence length="368" mass="40786">MPAPRIMDPYKDKSSHYHHRRHLDFQSVEELPDAYEWGPLESHGGPVGADQGVPIVDLKGPNARELIGSACKSWGAFQVINHGVPQRFLEEVESAGRRLFSLPLHQKLKAARAPDGVTGYGPARISSFFPKLLWSEGFTIFGSPEDHARQLWPQDYQNFCEIIEEYDRDMKRLAGRLMWLVLGSLGIAKDDVEWAGPTGDFNDTCSAALQLNSYPKCPNPGRAMGLAAHTDSTLLTILYQNNTTGLQVHRDGLGWVMVPPVPGALVVNIGDLLHILSNGLYPSVLHRAVVNRTHHRLSVAYLFGPPQSVRISPLERLVDPDHPALYRPISWTEYLSTKAKHFNKALSSVRLCGPPVDRTVSSIVEVGS</sequence>
<comment type="similarity">
    <text evidence="8">Belongs to the iron/ascorbate-dependent oxidoreductase family. GA3OX subfamily.</text>
</comment>
<dbReference type="GO" id="GO:0016707">
    <property type="term" value="F:gibberellin 3-beta-dioxygenase activity"/>
    <property type="evidence" value="ECO:0007669"/>
    <property type="project" value="UniProtKB-EC"/>
</dbReference>
<evidence type="ECO:0000313" key="12">
    <source>
        <dbReference type="EMBL" id="ABG46320.1"/>
    </source>
</evidence>
<dbReference type="EMBL" id="DQ641497">
    <property type="protein sequence ID" value="ABG46320.1"/>
    <property type="molecule type" value="mRNA"/>
</dbReference>
<dbReference type="PROSITE" id="PS51471">
    <property type="entry name" value="FE2OG_OXY"/>
    <property type="match status" value="1"/>
</dbReference>
<dbReference type="InterPro" id="IPR050231">
    <property type="entry name" value="Iron_ascorbate_oxido_reductase"/>
</dbReference>
<evidence type="ECO:0000256" key="1">
    <source>
        <dbReference type="ARBA" id="ARBA00001961"/>
    </source>
</evidence>
<gene>
    <name evidence="12" type="primary">GA3ox1</name>
</gene>
<evidence type="ECO:0000256" key="9">
    <source>
        <dbReference type="ARBA" id="ARBA00066695"/>
    </source>
</evidence>
<dbReference type="AlphaFoldDB" id="Q0ZBL9"/>
<dbReference type="InterPro" id="IPR027443">
    <property type="entry name" value="IPNS-like_sf"/>
</dbReference>
<evidence type="ECO:0000256" key="4">
    <source>
        <dbReference type="ARBA" id="ARBA00022964"/>
    </source>
</evidence>
<dbReference type="Gene3D" id="2.60.120.330">
    <property type="entry name" value="B-lactam Antibiotic, Isopenicillin N Synthase, Chain"/>
    <property type="match status" value="1"/>
</dbReference>
<dbReference type="InterPro" id="IPR044861">
    <property type="entry name" value="IPNS-like_FE2OG_OXY"/>
</dbReference>
<dbReference type="Pfam" id="PF14226">
    <property type="entry name" value="DIOX_N"/>
    <property type="match status" value="1"/>
</dbReference>
<comment type="pathway">
    <text evidence="2">Hormone biosynthesis.</text>
</comment>
<dbReference type="Pfam" id="PF03171">
    <property type="entry name" value="2OG-FeII_Oxy"/>
    <property type="match status" value="1"/>
</dbReference>
<evidence type="ECO:0000256" key="2">
    <source>
        <dbReference type="ARBA" id="ARBA00004972"/>
    </source>
</evidence>
<reference evidence="12" key="1">
    <citation type="journal article" date="2006" name="Plant Physiol.">
        <title>Long-term submergence-induced elongation in Rumex palustris requires abscisic acid-dependent biosynthesis of gibberellin1.</title>
        <authorList>
            <person name="Benschop J.J."/>
            <person name="Bou J."/>
            <person name="Peeters A.J."/>
            <person name="Wagemaker N."/>
            <person name="Guhl K."/>
            <person name="Ward D."/>
            <person name="Hedden P."/>
            <person name="Moritz T."/>
            <person name="Voesenek L.A."/>
        </authorList>
    </citation>
    <scope>NUCLEOTIDE SEQUENCE</scope>
</reference>
<comment type="pathway">
    <text evidence="7">Plant hormone biosynthesis; gibberellin biosynthesis.</text>
</comment>
<evidence type="ECO:0000256" key="6">
    <source>
        <dbReference type="ARBA" id="ARBA00023004"/>
    </source>
</evidence>
<proteinExistence type="evidence at transcript level"/>
<dbReference type="InterPro" id="IPR026992">
    <property type="entry name" value="DIOX_N"/>
</dbReference>
<evidence type="ECO:0000256" key="10">
    <source>
        <dbReference type="RuleBase" id="RU003682"/>
    </source>
</evidence>
<evidence type="ECO:0000256" key="8">
    <source>
        <dbReference type="ARBA" id="ARBA00061560"/>
    </source>
</evidence>
<dbReference type="InterPro" id="IPR005123">
    <property type="entry name" value="Oxoglu/Fe-dep_dioxygenase_dom"/>
</dbReference>
<dbReference type="GO" id="GO:0046872">
    <property type="term" value="F:metal ion binding"/>
    <property type="evidence" value="ECO:0007669"/>
    <property type="project" value="UniProtKB-KW"/>
</dbReference>
<keyword evidence="4" id="KW-0223">Dioxygenase</keyword>
<evidence type="ECO:0000256" key="5">
    <source>
        <dbReference type="ARBA" id="ARBA00023002"/>
    </source>
</evidence>
<comment type="cofactor">
    <cofactor evidence="1">
        <name>L-ascorbate</name>
        <dbReference type="ChEBI" id="CHEBI:38290"/>
    </cofactor>
</comment>
<keyword evidence="5 10" id="KW-0560">Oxidoreductase</keyword>
<protein>
    <recommendedName>
        <fullName evidence="9">gibberellin 3beta-dioxygenase</fullName>
        <ecNumber evidence="9">1.14.11.15</ecNumber>
    </recommendedName>
</protein>